<dbReference type="VEuPathDB" id="ToxoDB:BESB_071790"/>
<sequence>MWCRRLALPRKGVARRPPSSLASASASLSSSRSSLPLPLSLSRSACLQALAQIPGGAETRLWLASRAFSSAAREAKKASAAAPDGADEAAAALFDSAFSESASPSSSAGGWTLDTGEIVPEAFASAKRVRDFPLLSLSLLLTRLHEKQQDMILAWQAEGGESRSLAANKGRDGPFGGAASLFEQEIARQEEIQRKMKVLQTFSSLADKDGARIADNSRIPSLPHGDAVNLLLWLAAEAETLASSGVSTPPQGTEAAGVCTPQEPSAAETTEAEATEEDSLAEGETQSDGREDTQGADTTSDAGDRLLKQNANLEKWRLCVARLKELALDAEDSFLAFYAMCATNRVDGELLPALLERLEAAYFSTQALSKPLFHPLFEIWDPACDSFAAAVNTLPLSAKALIVQADRRSASARRKAEGWLAPPEAAPLVLPNWQTMQPVDMEAWEKKQRRVVRTRYVKAKVLRQADGRKLAAALALHGRQAVHADAEIASLVAVATMCLPGSQRSLRGELLPETLDILATELLRRSPDALAPHVLALSVALSRAAPFSLAGRAALHLEAAARLWIWKNGFVQTERLRVDEGETDRQQPDALDAAANESRDAEERRQDAVNEQCRNLPLSLRGLEVLETIASSPSVFTAEETAQRDIHQARVLALLLSNFLQMEAYQPALEFVQLLSSALHKTLARAPLPVASASAETPLASSSSASSTRQGVLSLKEVAAVLDDFASAGFEVPRPLLSRLLQHFLVGVDCFLASRPELNDSATLARAFFSSATRGSPQDCARLLHALASSAPGGGGGGGGQAGAETATEETNREELENLRREAITQAWTLIAPILEDVQPHCRLLVFNSLKAAGAPRGVLSTAFFQRSLERFAGDYPDLAPGVLGTHFALRAPAE</sequence>
<feature type="compositionally biased region" description="Gly residues" evidence="1">
    <location>
        <begin position="792"/>
        <end position="802"/>
    </location>
</feature>
<dbReference type="EMBL" id="NWUJ01000007">
    <property type="protein sequence ID" value="PFH34027.1"/>
    <property type="molecule type" value="Genomic_DNA"/>
</dbReference>
<feature type="region of interest" description="Disordered" evidence="1">
    <location>
        <begin position="579"/>
        <end position="609"/>
    </location>
</feature>
<comment type="caution">
    <text evidence="2">The sequence shown here is derived from an EMBL/GenBank/DDBJ whole genome shotgun (WGS) entry which is preliminary data.</text>
</comment>
<protein>
    <submittedName>
        <fullName evidence="2">Uncharacterized protein</fullName>
    </submittedName>
</protein>
<dbReference type="Proteomes" id="UP000224006">
    <property type="component" value="Unassembled WGS sequence"/>
</dbReference>
<dbReference type="OrthoDB" id="333083at2759"/>
<evidence type="ECO:0000256" key="1">
    <source>
        <dbReference type="SAM" id="MobiDB-lite"/>
    </source>
</evidence>
<name>A0A2A9MEG8_BESBE</name>
<evidence type="ECO:0000313" key="3">
    <source>
        <dbReference type="Proteomes" id="UP000224006"/>
    </source>
</evidence>
<gene>
    <name evidence="2" type="ORF">BESB_071790</name>
</gene>
<accession>A0A2A9MEG8</accession>
<feature type="region of interest" description="Disordered" evidence="1">
    <location>
        <begin position="791"/>
        <end position="812"/>
    </location>
</feature>
<feature type="compositionally biased region" description="Acidic residues" evidence="1">
    <location>
        <begin position="270"/>
        <end position="281"/>
    </location>
</feature>
<feature type="region of interest" description="Disordered" evidence="1">
    <location>
        <begin position="244"/>
        <end position="305"/>
    </location>
</feature>
<dbReference type="GeneID" id="40312105"/>
<dbReference type="KEGG" id="bbes:BESB_071790"/>
<reference evidence="2 3" key="1">
    <citation type="submission" date="2017-09" db="EMBL/GenBank/DDBJ databases">
        <title>Genome sequencing of Besnoitia besnoiti strain Bb-Ger1.</title>
        <authorList>
            <person name="Schares G."/>
            <person name="Venepally P."/>
            <person name="Lorenzi H.A."/>
        </authorList>
    </citation>
    <scope>NUCLEOTIDE SEQUENCE [LARGE SCALE GENOMIC DNA]</scope>
    <source>
        <strain evidence="2 3">Bb-Ger1</strain>
    </source>
</reference>
<organism evidence="2 3">
    <name type="scientific">Besnoitia besnoiti</name>
    <name type="common">Apicomplexan protozoan</name>
    <dbReference type="NCBI Taxonomy" id="94643"/>
    <lineage>
        <taxon>Eukaryota</taxon>
        <taxon>Sar</taxon>
        <taxon>Alveolata</taxon>
        <taxon>Apicomplexa</taxon>
        <taxon>Conoidasida</taxon>
        <taxon>Coccidia</taxon>
        <taxon>Eucoccidiorida</taxon>
        <taxon>Eimeriorina</taxon>
        <taxon>Sarcocystidae</taxon>
        <taxon>Besnoitia</taxon>
    </lineage>
</organism>
<dbReference type="RefSeq" id="XP_029218036.1">
    <property type="nucleotide sequence ID" value="XM_029365552.1"/>
</dbReference>
<feature type="compositionally biased region" description="Basic and acidic residues" evidence="1">
    <location>
        <begin position="597"/>
        <end position="608"/>
    </location>
</feature>
<keyword evidence="3" id="KW-1185">Reference proteome</keyword>
<dbReference type="AlphaFoldDB" id="A0A2A9MEG8"/>
<proteinExistence type="predicted"/>
<evidence type="ECO:0000313" key="2">
    <source>
        <dbReference type="EMBL" id="PFH34027.1"/>
    </source>
</evidence>